<reference evidence="1" key="1">
    <citation type="submission" date="2023-04" db="EMBL/GenBank/DDBJ databases">
        <title>The human skin virome in hidradenitis suppurativa patients.</title>
        <authorList>
            <person name="Jansen D."/>
        </authorList>
    </citation>
    <scope>NUCLEOTIDE SEQUENCE</scope>
    <source>
        <strain evidence="1">VC3_JansenPhageH</strain>
    </source>
</reference>
<protein>
    <submittedName>
        <fullName evidence="1">Tail assembly chaperone protein</fullName>
    </submittedName>
</protein>
<dbReference type="InterPro" id="IPR024410">
    <property type="entry name" value="Phage_TAC_12"/>
</dbReference>
<dbReference type="Pfam" id="PF12363">
    <property type="entry name" value="Phage_TAC_12"/>
    <property type="match status" value="1"/>
</dbReference>
<accession>A0AA50ACJ6</accession>
<dbReference type="EMBL" id="OQ890319">
    <property type="protein sequence ID" value="WLJ25911.1"/>
    <property type="molecule type" value="Genomic_DNA"/>
</dbReference>
<name>A0AA50ACJ6_9VIRU</name>
<sequence length="132" mass="14924">MYNIEINGEVYPLRFGFGFIREIDGMETRKSPSGANQNIGLAVAAAGLIDKNVEQLARILFIANRTEEPKISKKELEEYIESTDDLDGIFEMVTDFFTRANCTKTTMKRVQEEAEKAKKVQDALVKMANPKE</sequence>
<organism evidence="1">
    <name type="scientific">Firmicutes phage HS11</name>
    <dbReference type="NCBI Taxonomy" id="3056393"/>
    <lineage>
        <taxon>Viruses</taxon>
    </lineage>
</organism>
<proteinExistence type="predicted"/>
<evidence type="ECO:0000313" key="1">
    <source>
        <dbReference type="EMBL" id="WLJ25911.1"/>
    </source>
</evidence>